<name>A0A562V3V1_9ACTN</name>
<gene>
    <name evidence="1" type="ORF">LX16_3316</name>
</gene>
<organism evidence="1 2">
    <name type="scientific">Stackebrandtia albiflava</name>
    <dbReference type="NCBI Taxonomy" id="406432"/>
    <lineage>
        <taxon>Bacteria</taxon>
        <taxon>Bacillati</taxon>
        <taxon>Actinomycetota</taxon>
        <taxon>Actinomycetes</taxon>
        <taxon>Glycomycetales</taxon>
        <taxon>Glycomycetaceae</taxon>
        <taxon>Stackebrandtia</taxon>
    </lineage>
</organism>
<reference evidence="1 2" key="1">
    <citation type="journal article" date="2013" name="Stand. Genomic Sci.">
        <title>Genomic Encyclopedia of Type Strains, Phase I: The one thousand microbial genomes (KMG-I) project.</title>
        <authorList>
            <person name="Kyrpides N.C."/>
            <person name="Woyke T."/>
            <person name="Eisen J.A."/>
            <person name="Garrity G."/>
            <person name="Lilburn T.G."/>
            <person name="Beck B.J."/>
            <person name="Whitman W.B."/>
            <person name="Hugenholtz P."/>
            <person name="Klenk H.P."/>
        </authorList>
    </citation>
    <scope>NUCLEOTIDE SEQUENCE [LARGE SCALE GENOMIC DNA]</scope>
    <source>
        <strain evidence="1 2">DSM 45044</strain>
    </source>
</reference>
<accession>A0A562V3V1</accession>
<proteinExistence type="predicted"/>
<keyword evidence="2" id="KW-1185">Reference proteome</keyword>
<sequence>MKQKYEKRNDHEPYGRHDMRCRACSERIGLRFGVRFPCE</sequence>
<dbReference type="AlphaFoldDB" id="A0A562V3V1"/>
<protein>
    <submittedName>
        <fullName evidence="1">Uncharacterized protein</fullName>
    </submittedName>
</protein>
<dbReference type="Proteomes" id="UP000321617">
    <property type="component" value="Unassembled WGS sequence"/>
</dbReference>
<evidence type="ECO:0000313" key="1">
    <source>
        <dbReference type="EMBL" id="TWJ12556.1"/>
    </source>
</evidence>
<dbReference type="EMBL" id="VLLL01000006">
    <property type="protein sequence ID" value="TWJ12556.1"/>
    <property type="molecule type" value="Genomic_DNA"/>
</dbReference>
<evidence type="ECO:0000313" key="2">
    <source>
        <dbReference type="Proteomes" id="UP000321617"/>
    </source>
</evidence>
<comment type="caution">
    <text evidence="1">The sequence shown here is derived from an EMBL/GenBank/DDBJ whole genome shotgun (WGS) entry which is preliminary data.</text>
</comment>